<dbReference type="GO" id="GO:0005829">
    <property type="term" value="C:cytosol"/>
    <property type="evidence" value="ECO:0007669"/>
    <property type="project" value="UniProtKB-ARBA"/>
</dbReference>
<dbReference type="GO" id="GO:0016491">
    <property type="term" value="F:oxidoreductase activity"/>
    <property type="evidence" value="ECO:0007669"/>
    <property type="project" value="UniProtKB-KW"/>
</dbReference>
<evidence type="ECO:0000313" key="3">
    <source>
        <dbReference type="EMBL" id="CAB4736583.1"/>
    </source>
</evidence>
<organism evidence="3">
    <name type="scientific">freshwater metagenome</name>
    <dbReference type="NCBI Taxonomy" id="449393"/>
    <lineage>
        <taxon>unclassified sequences</taxon>
        <taxon>metagenomes</taxon>
        <taxon>ecological metagenomes</taxon>
    </lineage>
</organism>
<evidence type="ECO:0000259" key="2">
    <source>
        <dbReference type="Pfam" id="PF00248"/>
    </source>
</evidence>
<proteinExistence type="predicted"/>
<dbReference type="InterPro" id="IPR020471">
    <property type="entry name" value="AKR"/>
</dbReference>
<protein>
    <submittedName>
        <fullName evidence="3">Unannotated protein</fullName>
    </submittedName>
</protein>
<feature type="domain" description="NADP-dependent oxidoreductase" evidence="2">
    <location>
        <begin position="17"/>
        <end position="316"/>
    </location>
</feature>
<dbReference type="Pfam" id="PF00248">
    <property type="entry name" value="Aldo_ket_red"/>
    <property type="match status" value="1"/>
</dbReference>
<dbReference type="FunFam" id="3.20.20.100:FF:000004">
    <property type="entry name" value="Oxidoreductase, aldo/keto reductase"/>
    <property type="match status" value="1"/>
</dbReference>
<dbReference type="InterPro" id="IPR036812">
    <property type="entry name" value="NAD(P)_OxRdtase_dom_sf"/>
</dbReference>
<reference evidence="3" key="1">
    <citation type="submission" date="2020-05" db="EMBL/GenBank/DDBJ databases">
        <authorList>
            <person name="Chiriac C."/>
            <person name="Salcher M."/>
            <person name="Ghai R."/>
            <person name="Kavagutti S V."/>
        </authorList>
    </citation>
    <scope>NUCLEOTIDE SEQUENCE</scope>
</reference>
<evidence type="ECO:0000313" key="4">
    <source>
        <dbReference type="EMBL" id="CAB4834922.1"/>
    </source>
</evidence>
<gene>
    <name evidence="3" type="ORF">UFOPK2754_00864</name>
    <name evidence="4" type="ORF">UFOPK3139_02247</name>
</gene>
<name>A0A6J6SPB5_9ZZZZ</name>
<dbReference type="InterPro" id="IPR050523">
    <property type="entry name" value="AKR_Detox_Biosynth"/>
</dbReference>
<dbReference type="AlphaFoldDB" id="A0A6J6SPB5"/>
<dbReference type="EMBL" id="CAEZYR010000023">
    <property type="protein sequence ID" value="CAB4736583.1"/>
    <property type="molecule type" value="Genomic_DNA"/>
</dbReference>
<evidence type="ECO:0000256" key="1">
    <source>
        <dbReference type="ARBA" id="ARBA00023002"/>
    </source>
</evidence>
<dbReference type="PRINTS" id="PR00069">
    <property type="entry name" value="ALDKETRDTASE"/>
</dbReference>
<dbReference type="PANTHER" id="PTHR43364:SF4">
    <property type="entry name" value="NAD(P)-LINKED OXIDOREDUCTASE SUPERFAMILY PROTEIN"/>
    <property type="match status" value="1"/>
</dbReference>
<keyword evidence="1" id="KW-0560">Oxidoreductase</keyword>
<sequence>MQYRLLGGTGIHVSAFTLGAMSFGALGNTDHDDCVRIVRRALDAGINTVDTADVYSQGESEEICAEALAGVRDDVVLSTKCFWPMGADRNRKGLSRRWIVKACEDSLRRLNTDWIDIYHLHKPDLSTDIDETLGAMDDLVRTGKVRTVAMSTYPADLIVEAQWVAAERGYARPRVEQPPYSIFTRGIERDVLPTCARHGMGVLVWGPLNSGWLSGKYSAGDIPAGSRGDRWGSRGKGWQADRAPVQRKYELLGALDVLARDHGLTLLQLALAFSVEHPAVSSAIIGPRTMSQLHEQLAAADLKLSAEALDAIDALVAPGANVDHECDAGWVPPWISDVSMRRRG</sequence>
<accession>A0A6J6SPB5</accession>
<dbReference type="PANTHER" id="PTHR43364">
    <property type="entry name" value="NADH-SPECIFIC METHYLGLYOXAL REDUCTASE-RELATED"/>
    <property type="match status" value="1"/>
</dbReference>
<dbReference type="SUPFAM" id="SSF51430">
    <property type="entry name" value="NAD(P)-linked oxidoreductase"/>
    <property type="match status" value="1"/>
</dbReference>
<dbReference type="InterPro" id="IPR023210">
    <property type="entry name" value="NADP_OxRdtase_dom"/>
</dbReference>
<dbReference type="EMBL" id="CAFABA010000107">
    <property type="protein sequence ID" value="CAB4834922.1"/>
    <property type="molecule type" value="Genomic_DNA"/>
</dbReference>
<dbReference type="Gene3D" id="3.20.20.100">
    <property type="entry name" value="NADP-dependent oxidoreductase domain"/>
    <property type="match status" value="1"/>
</dbReference>